<evidence type="ECO:0000313" key="3">
    <source>
        <dbReference type="Proteomes" id="UP001596122"/>
    </source>
</evidence>
<dbReference type="Proteomes" id="UP001596122">
    <property type="component" value="Unassembled WGS sequence"/>
</dbReference>
<evidence type="ECO:0000256" key="1">
    <source>
        <dbReference type="SAM" id="Phobius"/>
    </source>
</evidence>
<comment type="caution">
    <text evidence="2">The sequence shown here is derived from an EMBL/GenBank/DDBJ whole genome shotgun (WGS) entry which is preliminary data.</text>
</comment>
<organism evidence="2 3">
    <name type="scientific">Aquipuribacter nitratireducens</name>
    <dbReference type="NCBI Taxonomy" id="650104"/>
    <lineage>
        <taxon>Bacteria</taxon>
        <taxon>Bacillati</taxon>
        <taxon>Actinomycetota</taxon>
        <taxon>Actinomycetes</taxon>
        <taxon>Micrococcales</taxon>
        <taxon>Intrasporangiaceae</taxon>
        <taxon>Aquipuribacter</taxon>
    </lineage>
</organism>
<gene>
    <name evidence="2" type="ORF">ACFPJ6_09800</name>
</gene>
<proteinExistence type="predicted"/>
<accession>A0ABW0GMG7</accession>
<sequence>MSTDSSASSGERTAAVFLWVVVSAGLVYGVAETVSRVTQLFA</sequence>
<keyword evidence="3" id="KW-1185">Reference proteome</keyword>
<keyword evidence="1" id="KW-0472">Membrane</keyword>
<reference evidence="3" key="1">
    <citation type="journal article" date="2019" name="Int. J. Syst. Evol. Microbiol.">
        <title>The Global Catalogue of Microorganisms (GCM) 10K type strain sequencing project: providing services to taxonomists for standard genome sequencing and annotation.</title>
        <authorList>
            <consortium name="The Broad Institute Genomics Platform"/>
            <consortium name="The Broad Institute Genome Sequencing Center for Infectious Disease"/>
            <person name="Wu L."/>
            <person name="Ma J."/>
        </authorList>
    </citation>
    <scope>NUCLEOTIDE SEQUENCE [LARGE SCALE GENOMIC DNA]</scope>
    <source>
        <strain evidence="3">CCUG 43114</strain>
    </source>
</reference>
<dbReference type="RefSeq" id="WP_340270451.1">
    <property type="nucleotide sequence ID" value="NZ_JBBEOG010000007.1"/>
</dbReference>
<protein>
    <submittedName>
        <fullName evidence="2">Uncharacterized protein</fullName>
    </submittedName>
</protein>
<evidence type="ECO:0000313" key="2">
    <source>
        <dbReference type="EMBL" id="MFC5381084.1"/>
    </source>
</evidence>
<keyword evidence="1" id="KW-0812">Transmembrane</keyword>
<name>A0ABW0GMG7_9MICO</name>
<dbReference type="EMBL" id="JBHSLD010000009">
    <property type="protein sequence ID" value="MFC5381084.1"/>
    <property type="molecule type" value="Genomic_DNA"/>
</dbReference>
<feature type="transmembrane region" description="Helical" evidence="1">
    <location>
        <begin position="12"/>
        <end position="31"/>
    </location>
</feature>
<keyword evidence="1" id="KW-1133">Transmembrane helix</keyword>